<dbReference type="InParanoid" id="A0A803TIJ1"/>
<name>A0A803TIJ1_ANOCA</name>
<reference evidence="4" key="2">
    <citation type="submission" date="2025-08" db="UniProtKB">
        <authorList>
            <consortium name="Ensembl"/>
        </authorList>
    </citation>
    <scope>IDENTIFICATION</scope>
</reference>
<dbReference type="Ensembl" id="ENSACAT00000042274.1">
    <property type="protein sequence ID" value="ENSACAP00000035031.1"/>
    <property type="gene ID" value="ENSACAG00000038585.1"/>
</dbReference>
<dbReference type="Pfam" id="PF02023">
    <property type="entry name" value="SCAN"/>
    <property type="match status" value="1"/>
</dbReference>
<dbReference type="GO" id="GO:0005739">
    <property type="term" value="C:mitochondrion"/>
    <property type="evidence" value="ECO:0000318"/>
    <property type="project" value="GO_Central"/>
</dbReference>
<dbReference type="Gene3D" id="1.10.4020.10">
    <property type="entry name" value="DNA breaking-rejoining enzymes"/>
    <property type="match status" value="1"/>
</dbReference>
<feature type="domain" description="SCAN box" evidence="3">
    <location>
        <begin position="141"/>
        <end position="219"/>
    </location>
</feature>
<accession>A0A803TIJ1</accession>
<dbReference type="AlphaFoldDB" id="A0A803TIJ1"/>
<dbReference type="InterPro" id="IPR000361">
    <property type="entry name" value="ATAP_core_dom"/>
</dbReference>
<dbReference type="PANTHER" id="PTHR10072">
    <property type="entry name" value="IRON-SULFUR CLUSTER ASSEMBLY PROTEIN"/>
    <property type="match status" value="1"/>
</dbReference>
<protein>
    <recommendedName>
        <fullName evidence="2">Iron-sulfur cluster assembly 1 homolog, mitochondrial</fullName>
    </recommendedName>
</protein>
<evidence type="ECO:0000259" key="3">
    <source>
        <dbReference type="PROSITE" id="PS50804"/>
    </source>
</evidence>
<dbReference type="InterPro" id="IPR017870">
    <property type="entry name" value="FeS_cluster_insertion_CS"/>
</dbReference>
<dbReference type="Gene3D" id="2.60.300.12">
    <property type="entry name" value="HesB-like domain"/>
    <property type="match status" value="1"/>
</dbReference>
<dbReference type="SUPFAM" id="SSF89360">
    <property type="entry name" value="HesB-like domain"/>
    <property type="match status" value="1"/>
</dbReference>
<dbReference type="FunFam" id="1.10.4020.10:FF:000001">
    <property type="entry name" value="zinc finger protein 263 isoform X1"/>
    <property type="match status" value="1"/>
</dbReference>
<dbReference type="GO" id="GO:0005737">
    <property type="term" value="C:cytoplasm"/>
    <property type="evidence" value="ECO:0000318"/>
    <property type="project" value="GO_Central"/>
</dbReference>
<dbReference type="SMART" id="SM00431">
    <property type="entry name" value="SCAN"/>
    <property type="match status" value="1"/>
</dbReference>
<proteinExistence type="inferred from homology"/>
<sequence>MASSMVRATVRAVSKRKIQATRAALTLVKREPEEGLQERWEAQWQEFLRTLQGPHSEWEHVHMFEEPTPPWDDTKGFLASFEQVASACRWPQDKWVPLLLPALSGEAEEAFSSLSAQDKGDYRKVKAAILQGESNARERQRQHFRQFRYQETEGPRGVYSQLRELCNQWLKVEQHTKEQILEVLILEQFLTVLPQEMQIWVREHGPETCAQAVLLAEDFLVKQKEAMGLMEQLPMSQALGLVADVEPSETGHVQSPDAWKRNLCKEEQVGEGSSLGVRQVLENKENSLHPENPDQIESRDTLRTSNVLQSYEGRIRCGSHQGSENEHVANLEKRMERPLPSMKWRFDQREPIEYQKIHLSGSHFGWRSGLGTPSAVNKIKQLLKDKPDHVGVKVGVRTRGCNGLSYTLEYTKSKGDSDEEVEQDGVKVFIEKKAQLTLLGTEMDYIEDKLTSEFVFNNPNIKGTCGCGESFNI</sequence>
<evidence type="ECO:0000256" key="1">
    <source>
        <dbReference type="ARBA" id="ARBA00006718"/>
    </source>
</evidence>
<dbReference type="InterPro" id="IPR003309">
    <property type="entry name" value="SCAN_dom"/>
</dbReference>
<dbReference type="InterPro" id="IPR050322">
    <property type="entry name" value="Fe-S_cluster_asmbl/transfer"/>
</dbReference>
<comment type="similarity">
    <text evidence="1">Belongs to the HesB/IscA family.</text>
</comment>
<dbReference type="Pfam" id="PF01521">
    <property type="entry name" value="Fe-S_biosyn"/>
    <property type="match status" value="1"/>
</dbReference>
<dbReference type="InterPro" id="IPR035903">
    <property type="entry name" value="HesB-like_dom_sf"/>
</dbReference>
<dbReference type="GO" id="GO:0016226">
    <property type="term" value="P:iron-sulfur cluster assembly"/>
    <property type="evidence" value="ECO:0000318"/>
    <property type="project" value="GO_Central"/>
</dbReference>
<dbReference type="PANTHER" id="PTHR10072:SF41">
    <property type="entry name" value="IRON-SULFUR CLUSTER ASSEMBLY 1 HOMOLOG, MITOCHONDRIAL"/>
    <property type="match status" value="1"/>
</dbReference>
<evidence type="ECO:0000313" key="5">
    <source>
        <dbReference type="Proteomes" id="UP000001646"/>
    </source>
</evidence>
<dbReference type="Proteomes" id="UP000001646">
    <property type="component" value="Chromosome 2"/>
</dbReference>
<dbReference type="GeneTree" id="ENSGT00490000043385"/>
<dbReference type="NCBIfam" id="TIGR00049">
    <property type="entry name" value="iron-sulfur cluster assembly accessory protein"/>
    <property type="match status" value="1"/>
</dbReference>
<dbReference type="PROSITE" id="PS50804">
    <property type="entry name" value="SCAN_BOX"/>
    <property type="match status" value="1"/>
</dbReference>
<keyword evidence="5" id="KW-1185">Reference proteome</keyword>
<dbReference type="CDD" id="cd07936">
    <property type="entry name" value="SCAN"/>
    <property type="match status" value="1"/>
</dbReference>
<reference evidence="4 5" key="1">
    <citation type="submission" date="2009-12" db="EMBL/GenBank/DDBJ databases">
        <title>The Genome Sequence of Anolis carolinensis (Green Anole Lizard).</title>
        <authorList>
            <consortium name="The Genome Sequencing Platform"/>
            <person name="Di Palma F."/>
            <person name="Alfoldi J."/>
            <person name="Heiman D."/>
            <person name="Young S."/>
            <person name="Grabherr M."/>
            <person name="Johnson J."/>
            <person name="Lander E.S."/>
            <person name="Lindblad-Toh K."/>
        </authorList>
    </citation>
    <scope>NUCLEOTIDE SEQUENCE [LARGE SCALE GENOMIC DNA]</scope>
    <source>
        <strain evidence="4 5">JBL SC #1</strain>
    </source>
</reference>
<dbReference type="PROSITE" id="PS01152">
    <property type="entry name" value="HESB"/>
    <property type="match status" value="1"/>
</dbReference>
<dbReference type="SUPFAM" id="SSF47353">
    <property type="entry name" value="Retrovirus capsid dimerization domain-like"/>
    <property type="match status" value="1"/>
</dbReference>
<organism evidence="4 5">
    <name type="scientific">Anolis carolinensis</name>
    <name type="common">Green anole</name>
    <name type="synonym">American chameleon</name>
    <dbReference type="NCBI Taxonomy" id="28377"/>
    <lineage>
        <taxon>Eukaryota</taxon>
        <taxon>Metazoa</taxon>
        <taxon>Chordata</taxon>
        <taxon>Craniata</taxon>
        <taxon>Vertebrata</taxon>
        <taxon>Euteleostomi</taxon>
        <taxon>Lepidosauria</taxon>
        <taxon>Squamata</taxon>
        <taxon>Bifurcata</taxon>
        <taxon>Unidentata</taxon>
        <taxon>Episquamata</taxon>
        <taxon>Toxicofera</taxon>
        <taxon>Iguania</taxon>
        <taxon>Dactyloidae</taxon>
        <taxon>Anolis</taxon>
    </lineage>
</organism>
<reference evidence="4" key="3">
    <citation type="submission" date="2025-09" db="UniProtKB">
        <authorList>
            <consortium name="Ensembl"/>
        </authorList>
    </citation>
    <scope>IDENTIFICATION</scope>
</reference>
<dbReference type="InterPro" id="IPR016092">
    <property type="entry name" value="ATAP"/>
</dbReference>
<evidence type="ECO:0000313" key="4">
    <source>
        <dbReference type="Ensembl" id="ENSACAP00000035031.1"/>
    </source>
</evidence>
<dbReference type="GO" id="GO:0051537">
    <property type="term" value="F:2 iron, 2 sulfur cluster binding"/>
    <property type="evidence" value="ECO:0000318"/>
    <property type="project" value="GO_Central"/>
</dbReference>
<dbReference type="InterPro" id="IPR038269">
    <property type="entry name" value="SCAN_sf"/>
</dbReference>
<gene>
    <name evidence="4" type="primary">isca1</name>
</gene>
<dbReference type="FunFam" id="2.60.300.12:FF:000001">
    <property type="entry name" value="Iron-binding protein IscA"/>
    <property type="match status" value="1"/>
</dbReference>
<dbReference type="GO" id="GO:0051604">
    <property type="term" value="P:protein maturation"/>
    <property type="evidence" value="ECO:0000318"/>
    <property type="project" value="GO_Central"/>
</dbReference>
<evidence type="ECO:0000256" key="2">
    <source>
        <dbReference type="ARBA" id="ARBA00039743"/>
    </source>
</evidence>
<dbReference type="FunCoup" id="A0A803TIJ1">
    <property type="interactions" value="244"/>
</dbReference>